<feature type="transmembrane region" description="Helical" evidence="1">
    <location>
        <begin position="96"/>
        <end position="114"/>
    </location>
</feature>
<dbReference type="RefSeq" id="WP_072857737.1">
    <property type="nucleotide sequence ID" value="NZ_FQUE01000006.1"/>
</dbReference>
<evidence type="ECO:0000313" key="2">
    <source>
        <dbReference type="EMBL" id="SHF43852.1"/>
    </source>
</evidence>
<dbReference type="STRING" id="366533.SAMN05444339_10687"/>
<keyword evidence="1" id="KW-0472">Membrane</keyword>
<dbReference type="EMBL" id="FQUE01000006">
    <property type="protein sequence ID" value="SHF43852.1"/>
    <property type="molecule type" value="Genomic_DNA"/>
</dbReference>
<sequence>MAKPYGGKYSPGATAVPDAGTRPVVDPVGARANLMLLPPVILLFRSLTGGPALLATGLAGAVALGLGAWLLRGGLRADAAWRARTVARRPPVPRKILAALLTGAGVALATVTGAGPVGCVVYGLVAMLAHLAAFGIDPMQDKRAAGVDAFQQDRVARVVEEAEALLTAMSSQASRLDDRPLQARVAAFQTTARRMIDTVEEDPRDLTGARKYLGVYLQGARDATEKYADVALRGDAPDARDDYMALLDDLDRNFAAHTTRLLRDDRSDMDIEIKVLRDRLARDGIADE</sequence>
<organism evidence="2 3">
    <name type="scientific">Loktanella atrilutea</name>
    <dbReference type="NCBI Taxonomy" id="366533"/>
    <lineage>
        <taxon>Bacteria</taxon>
        <taxon>Pseudomonadati</taxon>
        <taxon>Pseudomonadota</taxon>
        <taxon>Alphaproteobacteria</taxon>
        <taxon>Rhodobacterales</taxon>
        <taxon>Roseobacteraceae</taxon>
        <taxon>Loktanella</taxon>
    </lineage>
</organism>
<keyword evidence="1" id="KW-1133">Transmembrane helix</keyword>
<dbReference type="InterPro" id="IPR018770">
    <property type="entry name" value="ChloroindolylP_hydrolase"/>
</dbReference>
<feature type="transmembrane region" description="Helical" evidence="1">
    <location>
        <begin position="52"/>
        <end position="75"/>
    </location>
</feature>
<reference evidence="3" key="1">
    <citation type="submission" date="2016-11" db="EMBL/GenBank/DDBJ databases">
        <authorList>
            <person name="Varghese N."/>
            <person name="Submissions S."/>
        </authorList>
    </citation>
    <scope>NUCLEOTIDE SEQUENCE [LARGE SCALE GENOMIC DNA]</scope>
    <source>
        <strain evidence="3">DSM 29326</strain>
    </source>
</reference>
<keyword evidence="1" id="KW-0812">Transmembrane</keyword>
<accession>A0A1M5BNS1</accession>
<keyword evidence="3" id="KW-1185">Reference proteome</keyword>
<dbReference type="Pfam" id="PF10112">
    <property type="entry name" value="Halogen_Hydrol"/>
    <property type="match status" value="1"/>
</dbReference>
<evidence type="ECO:0000313" key="3">
    <source>
        <dbReference type="Proteomes" id="UP000183987"/>
    </source>
</evidence>
<dbReference type="OrthoDB" id="7375296at2"/>
<protein>
    <submittedName>
        <fullName evidence="2">5-bromo-4-chloroindolyl phosphate hydrolysis protein</fullName>
    </submittedName>
</protein>
<name>A0A1M5BNS1_LOKAT</name>
<gene>
    <name evidence="2" type="ORF">SAMN05444339_10687</name>
</gene>
<evidence type="ECO:0000256" key="1">
    <source>
        <dbReference type="SAM" id="Phobius"/>
    </source>
</evidence>
<proteinExistence type="predicted"/>
<dbReference type="AlphaFoldDB" id="A0A1M5BNS1"/>
<dbReference type="Proteomes" id="UP000183987">
    <property type="component" value="Unassembled WGS sequence"/>
</dbReference>